<dbReference type="OMA" id="GDNRSYV"/>
<sequence length="189" mass="21539">MSHVHVCLAVESLGRLDAVARTAESFGANLCHIMWATEGIYPTADGWCPPAWPTNEDVLAQEDLEKAKLRKSLVKRTAIVRGKHIETVLSVDFMAKWRFSMMVWPLKESSKLSGRGDNRSYVCWVYYEQQDEQLVVRAFSNVDVKLKDSEKEVVDPETAIKNEQSILRCKDQVCFFSMYEWDALAGGEE</sequence>
<reference evidence="1 2" key="1">
    <citation type="submission" date="2016-02" db="EMBL/GenBank/DDBJ databases">
        <title>Genome analysis of coral dinoflagellate symbionts highlights evolutionary adaptations to a symbiotic lifestyle.</title>
        <authorList>
            <person name="Aranda M."/>
            <person name="Li Y."/>
            <person name="Liew Y.J."/>
            <person name="Baumgarten S."/>
            <person name="Simakov O."/>
            <person name="Wilson M."/>
            <person name="Piel J."/>
            <person name="Ashoor H."/>
            <person name="Bougouffa S."/>
            <person name="Bajic V.B."/>
            <person name="Ryu T."/>
            <person name="Ravasi T."/>
            <person name="Bayer T."/>
            <person name="Micklem G."/>
            <person name="Kim H."/>
            <person name="Bhak J."/>
            <person name="Lajeunesse T.C."/>
            <person name="Voolstra C.R."/>
        </authorList>
    </citation>
    <scope>NUCLEOTIDE SEQUENCE [LARGE SCALE GENOMIC DNA]</scope>
    <source>
        <strain evidence="1 2">CCMP2467</strain>
    </source>
</reference>
<dbReference type="AlphaFoldDB" id="A0A1Q9C6Y8"/>
<dbReference type="EMBL" id="LSRX01001575">
    <property type="protein sequence ID" value="OLP78702.1"/>
    <property type="molecule type" value="Genomic_DNA"/>
</dbReference>
<gene>
    <name evidence="1" type="ORF">AK812_SmicGene41092</name>
</gene>
<evidence type="ECO:0000313" key="1">
    <source>
        <dbReference type="EMBL" id="OLP78702.1"/>
    </source>
</evidence>
<protein>
    <submittedName>
        <fullName evidence="1">Uncharacterized protein</fullName>
    </submittedName>
</protein>
<organism evidence="1 2">
    <name type="scientific">Symbiodinium microadriaticum</name>
    <name type="common">Dinoflagellate</name>
    <name type="synonym">Zooxanthella microadriatica</name>
    <dbReference type="NCBI Taxonomy" id="2951"/>
    <lineage>
        <taxon>Eukaryota</taxon>
        <taxon>Sar</taxon>
        <taxon>Alveolata</taxon>
        <taxon>Dinophyceae</taxon>
        <taxon>Suessiales</taxon>
        <taxon>Symbiodiniaceae</taxon>
        <taxon>Symbiodinium</taxon>
    </lineage>
</organism>
<dbReference type="OrthoDB" id="406888at2759"/>
<comment type="caution">
    <text evidence="1">The sequence shown here is derived from an EMBL/GenBank/DDBJ whole genome shotgun (WGS) entry which is preliminary data.</text>
</comment>
<evidence type="ECO:0000313" key="2">
    <source>
        <dbReference type="Proteomes" id="UP000186817"/>
    </source>
</evidence>
<accession>A0A1Q9C6Y8</accession>
<dbReference type="Proteomes" id="UP000186817">
    <property type="component" value="Unassembled WGS sequence"/>
</dbReference>
<keyword evidence="2" id="KW-1185">Reference proteome</keyword>
<proteinExistence type="predicted"/>
<name>A0A1Q9C6Y8_SYMMI</name>